<keyword evidence="3" id="KW-1185">Reference proteome</keyword>
<proteinExistence type="predicted"/>
<protein>
    <submittedName>
        <fullName evidence="2">Uncharacterized protein</fullName>
    </submittedName>
</protein>
<dbReference type="EMBL" id="OZ020096">
    <property type="protein sequence ID" value="CAK9256304.1"/>
    <property type="molecule type" value="Genomic_DNA"/>
</dbReference>
<feature type="compositionally biased region" description="Polar residues" evidence="1">
    <location>
        <begin position="1"/>
        <end position="12"/>
    </location>
</feature>
<organism evidence="2 3">
    <name type="scientific">Sphagnum jensenii</name>
    <dbReference type="NCBI Taxonomy" id="128206"/>
    <lineage>
        <taxon>Eukaryota</taxon>
        <taxon>Viridiplantae</taxon>
        <taxon>Streptophyta</taxon>
        <taxon>Embryophyta</taxon>
        <taxon>Bryophyta</taxon>
        <taxon>Sphagnophytina</taxon>
        <taxon>Sphagnopsida</taxon>
        <taxon>Sphagnales</taxon>
        <taxon>Sphagnaceae</taxon>
        <taxon>Sphagnum</taxon>
    </lineage>
</organism>
<sequence length="92" mass="9734">MIFNQTVTSATNKADGRKHNVQPGLTWDNVRLKYAEAAAAAAASIAPHKSNNNTSTIAPASSATGIIPPDYESETRKATADQVADYANVRDC</sequence>
<feature type="region of interest" description="Disordered" evidence="1">
    <location>
        <begin position="43"/>
        <end position="80"/>
    </location>
</feature>
<feature type="compositionally biased region" description="Polar residues" evidence="1">
    <location>
        <begin position="49"/>
        <end position="64"/>
    </location>
</feature>
<accession>A0ABP0VPP7</accession>
<reference evidence="2 3" key="1">
    <citation type="submission" date="2024-02" db="EMBL/GenBank/DDBJ databases">
        <authorList>
            <consortium name="ELIXIR-Norway"/>
            <consortium name="Elixir Norway"/>
        </authorList>
    </citation>
    <scope>NUCLEOTIDE SEQUENCE [LARGE SCALE GENOMIC DNA]</scope>
</reference>
<feature type="region of interest" description="Disordered" evidence="1">
    <location>
        <begin position="1"/>
        <end position="23"/>
    </location>
</feature>
<gene>
    <name evidence="2" type="ORF">CSSPJE1EN1_LOCUS1782</name>
</gene>
<evidence type="ECO:0000313" key="3">
    <source>
        <dbReference type="Proteomes" id="UP001497444"/>
    </source>
</evidence>
<evidence type="ECO:0000313" key="2">
    <source>
        <dbReference type="EMBL" id="CAK9256304.1"/>
    </source>
</evidence>
<name>A0ABP0VPP7_9BRYO</name>
<dbReference type="Proteomes" id="UP001497444">
    <property type="component" value="Chromosome 1"/>
</dbReference>
<evidence type="ECO:0000256" key="1">
    <source>
        <dbReference type="SAM" id="MobiDB-lite"/>
    </source>
</evidence>